<organism evidence="7 8">
    <name type="scientific">Aquimarina hainanensis</name>
    <dbReference type="NCBI Taxonomy" id="1578017"/>
    <lineage>
        <taxon>Bacteria</taxon>
        <taxon>Pseudomonadati</taxon>
        <taxon>Bacteroidota</taxon>
        <taxon>Flavobacteriia</taxon>
        <taxon>Flavobacteriales</taxon>
        <taxon>Flavobacteriaceae</taxon>
        <taxon>Aquimarina</taxon>
    </lineage>
</organism>
<dbReference type="InterPro" id="IPR000847">
    <property type="entry name" value="LysR_HTH_N"/>
</dbReference>
<dbReference type="Pfam" id="PF00126">
    <property type="entry name" value="HTH_1"/>
    <property type="match status" value="1"/>
</dbReference>
<dbReference type="PANTHER" id="PTHR30346:SF26">
    <property type="entry name" value="HYDROGEN PEROXIDE-INDUCIBLE GENES ACTIVATOR"/>
    <property type="match status" value="1"/>
</dbReference>
<dbReference type="Pfam" id="PF03466">
    <property type="entry name" value="LysR_substrate"/>
    <property type="match status" value="1"/>
</dbReference>
<evidence type="ECO:0000313" key="8">
    <source>
        <dbReference type="Proteomes" id="UP001597459"/>
    </source>
</evidence>
<keyword evidence="2" id="KW-0805">Transcription regulation</keyword>
<accession>A0ABW5N522</accession>
<comment type="similarity">
    <text evidence="1">Belongs to the LysR transcriptional regulatory family.</text>
</comment>
<dbReference type="PROSITE" id="PS50931">
    <property type="entry name" value="HTH_LYSR"/>
    <property type="match status" value="1"/>
</dbReference>
<keyword evidence="4" id="KW-0010">Activator</keyword>
<dbReference type="Proteomes" id="UP001597459">
    <property type="component" value="Unassembled WGS sequence"/>
</dbReference>
<dbReference type="InterPro" id="IPR036390">
    <property type="entry name" value="WH_DNA-bd_sf"/>
</dbReference>
<keyword evidence="8" id="KW-1185">Reference proteome</keyword>
<evidence type="ECO:0000256" key="1">
    <source>
        <dbReference type="ARBA" id="ARBA00009437"/>
    </source>
</evidence>
<dbReference type="CDD" id="cd05466">
    <property type="entry name" value="PBP2_LTTR_substrate"/>
    <property type="match status" value="1"/>
</dbReference>
<dbReference type="Gene3D" id="3.40.190.10">
    <property type="entry name" value="Periplasmic binding protein-like II"/>
    <property type="match status" value="2"/>
</dbReference>
<dbReference type="InterPro" id="IPR036388">
    <property type="entry name" value="WH-like_DNA-bd_sf"/>
</dbReference>
<dbReference type="Gene3D" id="1.10.10.10">
    <property type="entry name" value="Winged helix-like DNA-binding domain superfamily/Winged helix DNA-binding domain"/>
    <property type="match status" value="1"/>
</dbReference>
<evidence type="ECO:0000256" key="2">
    <source>
        <dbReference type="ARBA" id="ARBA00023015"/>
    </source>
</evidence>
<sequence length="291" mass="33891">MDTRLLRFFIAVYEQKNLTRAAEQCFVSQPNISNGIKQLEEEIGKQLFIRHKRGVIINTEAHYLYPIAKRLLGEITSLSDIFKEREFTDKITIGVAESLPQEHKQQFFRTATHLSDSLQWDVRPIGRDCEINLLVREWKYEEDLFLPLWKENYVLCIPDGHHLLSKDVIELEDLQHESFIHCPPCEAHKQCLSILSNTSKKSVTIANCATKTETLTFLMAGLGVTFLPEHFIDGWYGFQVKPYNGPRYFREVGLSYPRKSLKNPAISKLIDYFSKNTLRTKKFSEFGYYTK</sequence>
<dbReference type="PRINTS" id="PR00039">
    <property type="entry name" value="HTHLYSR"/>
</dbReference>
<evidence type="ECO:0000256" key="3">
    <source>
        <dbReference type="ARBA" id="ARBA00023125"/>
    </source>
</evidence>
<protein>
    <submittedName>
        <fullName evidence="7">LysR family transcriptional regulator</fullName>
    </submittedName>
</protein>
<dbReference type="InterPro" id="IPR005119">
    <property type="entry name" value="LysR_subst-bd"/>
</dbReference>
<dbReference type="PANTHER" id="PTHR30346">
    <property type="entry name" value="TRANSCRIPTIONAL DUAL REGULATOR HCAR-RELATED"/>
    <property type="match status" value="1"/>
</dbReference>
<dbReference type="SUPFAM" id="SSF46785">
    <property type="entry name" value="Winged helix' DNA-binding domain"/>
    <property type="match status" value="1"/>
</dbReference>
<dbReference type="EMBL" id="JBHULX010000001">
    <property type="protein sequence ID" value="MFD2589209.1"/>
    <property type="molecule type" value="Genomic_DNA"/>
</dbReference>
<evidence type="ECO:0000259" key="6">
    <source>
        <dbReference type="PROSITE" id="PS50931"/>
    </source>
</evidence>
<dbReference type="SUPFAM" id="SSF53850">
    <property type="entry name" value="Periplasmic binding protein-like II"/>
    <property type="match status" value="1"/>
</dbReference>
<keyword evidence="5" id="KW-0804">Transcription</keyword>
<comment type="caution">
    <text evidence="7">The sequence shown here is derived from an EMBL/GenBank/DDBJ whole genome shotgun (WGS) entry which is preliminary data.</text>
</comment>
<dbReference type="RefSeq" id="WP_176028165.1">
    <property type="nucleotide sequence ID" value="NZ_JBHSJV010000001.1"/>
</dbReference>
<evidence type="ECO:0000313" key="7">
    <source>
        <dbReference type="EMBL" id="MFD2589209.1"/>
    </source>
</evidence>
<feature type="domain" description="HTH lysR-type" evidence="6">
    <location>
        <begin position="1"/>
        <end position="58"/>
    </location>
</feature>
<keyword evidence="3" id="KW-0238">DNA-binding</keyword>
<name>A0ABW5N522_9FLAO</name>
<evidence type="ECO:0000256" key="5">
    <source>
        <dbReference type="ARBA" id="ARBA00023163"/>
    </source>
</evidence>
<evidence type="ECO:0000256" key="4">
    <source>
        <dbReference type="ARBA" id="ARBA00023159"/>
    </source>
</evidence>
<proteinExistence type="inferred from homology"/>
<gene>
    <name evidence="7" type="ORF">ACFSTE_00095</name>
</gene>
<reference evidence="8" key="1">
    <citation type="journal article" date="2019" name="Int. J. Syst. Evol. Microbiol.">
        <title>The Global Catalogue of Microorganisms (GCM) 10K type strain sequencing project: providing services to taxonomists for standard genome sequencing and annotation.</title>
        <authorList>
            <consortium name="The Broad Institute Genomics Platform"/>
            <consortium name="The Broad Institute Genome Sequencing Center for Infectious Disease"/>
            <person name="Wu L."/>
            <person name="Ma J."/>
        </authorList>
    </citation>
    <scope>NUCLEOTIDE SEQUENCE [LARGE SCALE GENOMIC DNA]</scope>
    <source>
        <strain evidence="8">KCTC 42423</strain>
    </source>
</reference>